<protein>
    <recommendedName>
        <fullName evidence="1">Tf2-1-like SH3-like domain-containing protein</fullName>
    </recommendedName>
</protein>
<keyword evidence="3" id="KW-1185">Reference proteome</keyword>
<name>A0AAF0UIY2_SOLVR</name>
<feature type="domain" description="Tf2-1-like SH3-like" evidence="1">
    <location>
        <begin position="3"/>
        <end position="52"/>
    </location>
</feature>
<dbReference type="EMBL" id="CP133620">
    <property type="protein sequence ID" value="WMV47032.1"/>
    <property type="molecule type" value="Genomic_DNA"/>
</dbReference>
<accession>A0AAF0UIY2</accession>
<evidence type="ECO:0000313" key="2">
    <source>
        <dbReference type="EMBL" id="WMV47032.1"/>
    </source>
</evidence>
<sequence>MRFGKKGKLNRRHIGPYQIVRKIGNVAYELDLPTRLASVHPVFHVSILKKCVGDHSLVILVENIDVKDSLSYEEVPIEILDRQVQKLRTKEIVSVKVL</sequence>
<organism evidence="2 3">
    <name type="scientific">Solanum verrucosum</name>
    <dbReference type="NCBI Taxonomy" id="315347"/>
    <lineage>
        <taxon>Eukaryota</taxon>
        <taxon>Viridiplantae</taxon>
        <taxon>Streptophyta</taxon>
        <taxon>Embryophyta</taxon>
        <taxon>Tracheophyta</taxon>
        <taxon>Spermatophyta</taxon>
        <taxon>Magnoliopsida</taxon>
        <taxon>eudicotyledons</taxon>
        <taxon>Gunneridae</taxon>
        <taxon>Pentapetalae</taxon>
        <taxon>asterids</taxon>
        <taxon>lamiids</taxon>
        <taxon>Solanales</taxon>
        <taxon>Solanaceae</taxon>
        <taxon>Solanoideae</taxon>
        <taxon>Solaneae</taxon>
        <taxon>Solanum</taxon>
    </lineage>
</organism>
<dbReference type="Proteomes" id="UP001234989">
    <property type="component" value="Chromosome 9"/>
</dbReference>
<evidence type="ECO:0000259" key="1">
    <source>
        <dbReference type="Pfam" id="PF24626"/>
    </source>
</evidence>
<reference evidence="2" key="1">
    <citation type="submission" date="2023-08" db="EMBL/GenBank/DDBJ databases">
        <title>A de novo genome assembly of Solanum verrucosum Schlechtendal, a Mexican diploid species geographically isolated from the other diploid A-genome species in potato relatives.</title>
        <authorList>
            <person name="Hosaka K."/>
        </authorList>
    </citation>
    <scope>NUCLEOTIDE SEQUENCE</scope>
    <source>
        <tissue evidence="2">Young leaves</tissue>
    </source>
</reference>
<dbReference type="PANTHER" id="PTHR46148:SF58">
    <property type="entry name" value="RETROTRANSPOSON PROTEIN"/>
    <property type="match status" value="1"/>
</dbReference>
<dbReference type="AlphaFoldDB" id="A0AAF0UIY2"/>
<gene>
    <name evidence="2" type="ORF">MTR67_040417</name>
</gene>
<dbReference type="InterPro" id="IPR056924">
    <property type="entry name" value="SH3_Tf2-1"/>
</dbReference>
<dbReference type="PANTHER" id="PTHR46148">
    <property type="entry name" value="CHROMO DOMAIN-CONTAINING PROTEIN"/>
    <property type="match status" value="1"/>
</dbReference>
<proteinExistence type="predicted"/>
<evidence type="ECO:0000313" key="3">
    <source>
        <dbReference type="Proteomes" id="UP001234989"/>
    </source>
</evidence>
<dbReference type="Pfam" id="PF24626">
    <property type="entry name" value="SH3_Tf2-1"/>
    <property type="match status" value="1"/>
</dbReference>